<accession>A0A561VST0</accession>
<protein>
    <recommendedName>
        <fullName evidence="3">Acetyltransferase (GNAT) family protein</fullName>
    </recommendedName>
</protein>
<reference evidence="1 2" key="1">
    <citation type="submission" date="2019-06" db="EMBL/GenBank/DDBJ databases">
        <title>Sequencing the genomes of 1000 actinobacteria strains.</title>
        <authorList>
            <person name="Klenk H.-P."/>
        </authorList>
    </citation>
    <scope>NUCLEOTIDE SEQUENCE [LARGE SCALE GENOMIC DNA]</scope>
    <source>
        <strain evidence="1 2">DSM 43866</strain>
    </source>
</reference>
<evidence type="ECO:0008006" key="3">
    <source>
        <dbReference type="Google" id="ProtNLM"/>
    </source>
</evidence>
<gene>
    <name evidence="1" type="ORF">FHX34_104985</name>
</gene>
<dbReference type="AlphaFoldDB" id="A0A561VST0"/>
<dbReference type="Proteomes" id="UP000320239">
    <property type="component" value="Unassembled WGS sequence"/>
</dbReference>
<dbReference type="EMBL" id="VIWY01000004">
    <property type="protein sequence ID" value="TWG14679.1"/>
    <property type="molecule type" value="Genomic_DNA"/>
</dbReference>
<name>A0A561VST0_ACTTI</name>
<keyword evidence="2" id="KW-1185">Reference proteome</keyword>
<evidence type="ECO:0000313" key="2">
    <source>
        <dbReference type="Proteomes" id="UP000320239"/>
    </source>
</evidence>
<proteinExistence type="predicted"/>
<sequence>MTVRVVAHEERWRPAVRAFNARMAAAGHSGFFESPTPDWLAPAPGSPTYRELFVALDGERAHGGYVLRHERALIAGAERDVASVQGPYSEGAADSRHARTSFALIQDMMRRRPRLYGWGLENRPDMRELFGMFRWRSWASPTLVWWGVPVLRSRHRPPAGVQVTVEPAFGDWADDLWRDAAPAYSFVTGRDAATLRAVYPPGDGDFHRLAVRRDGELIGWAVTGLRRFRRHPRFRSLRVGAIWDAFAAPRHAGTVLAAAHSRLARAGAMVVLASFADPRWSDQLRRAGFRPRGRDRHFLMSPALVAELGEAGAERVFLTFGDAEGHRGTLGQALFAVDQNV</sequence>
<evidence type="ECO:0000313" key="1">
    <source>
        <dbReference type="EMBL" id="TWG14679.1"/>
    </source>
</evidence>
<organism evidence="1 2">
    <name type="scientific">Actinoplanes teichomyceticus</name>
    <dbReference type="NCBI Taxonomy" id="1867"/>
    <lineage>
        <taxon>Bacteria</taxon>
        <taxon>Bacillati</taxon>
        <taxon>Actinomycetota</taxon>
        <taxon>Actinomycetes</taxon>
        <taxon>Micromonosporales</taxon>
        <taxon>Micromonosporaceae</taxon>
        <taxon>Actinoplanes</taxon>
    </lineage>
</organism>
<comment type="caution">
    <text evidence="1">The sequence shown here is derived from an EMBL/GenBank/DDBJ whole genome shotgun (WGS) entry which is preliminary data.</text>
</comment>